<dbReference type="EMBL" id="QUAC01000158">
    <property type="protein sequence ID" value="REK88636.1"/>
    <property type="molecule type" value="Genomic_DNA"/>
</dbReference>
<protein>
    <submittedName>
        <fullName evidence="4">ATP-binding protein</fullName>
    </submittedName>
</protein>
<dbReference type="Proteomes" id="UP000262477">
    <property type="component" value="Unassembled WGS sequence"/>
</dbReference>
<proteinExistence type="predicted"/>
<dbReference type="AlphaFoldDB" id="A0A371Q1M3"/>
<dbReference type="PANTHER" id="PTHR16305">
    <property type="entry name" value="TESTICULAR SOLUBLE ADENYLYL CYCLASE"/>
    <property type="match status" value="1"/>
</dbReference>
<dbReference type="GO" id="GO:0005524">
    <property type="term" value="F:ATP binding"/>
    <property type="evidence" value="ECO:0007669"/>
    <property type="project" value="UniProtKB-KW"/>
</dbReference>
<dbReference type="InterPro" id="IPR027417">
    <property type="entry name" value="P-loop_NTPase"/>
</dbReference>
<evidence type="ECO:0000259" key="3">
    <source>
        <dbReference type="Pfam" id="PF13191"/>
    </source>
</evidence>
<accession>A0A371Q1M3</accession>
<keyword evidence="5" id="KW-1185">Reference proteome</keyword>
<sequence>MEHFMGRLVGREAETATLKGLAASAVSGAGHAAFVVGEPGVGKTAVLGLAAVAAERAGMRVLHGAAQELEQRFPFALMSACLGVDATSADVSRARVAEVLRGDARYGLPGAQGASAGAVDFATVEAMLALVDELCAQGPLALLLDDLQWADPASLLVLQRLVRTVQQLAVRHDMEARELG</sequence>
<evidence type="ECO:0000256" key="1">
    <source>
        <dbReference type="ARBA" id="ARBA00022741"/>
    </source>
</evidence>
<dbReference type="GO" id="GO:0004016">
    <property type="term" value="F:adenylate cyclase activity"/>
    <property type="evidence" value="ECO:0007669"/>
    <property type="project" value="TreeGrafter"/>
</dbReference>
<reference evidence="4 5" key="1">
    <citation type="submission" date="2018-08" db="EMBL/GenBank/DDBJ databases">
        <title>Streptomyces NEAU-D10 sp. nov., a novel Actinomycete isolated from soil.</title>
        <authorList>
            <person name="Jin L."/>
        </authorList>
    </citation>
    <scope>NUCLEOTIDE SEQUENCE [LARGE SCALE GENOMIC DNA]</scope>
    <source>
        <strain evidence="4 5">NEAU-D10</strain>
    </source>
</reference>
<dbReference type="GO" id="GO:0005737">
    <property type="term" value="C:cytoplasm"/>
    <property type="evidence" value="ECO:0007669"/>
    <property type="project" value="TreeGrafter"/>
</dbReference>
<evidence type="ECO:0000313" key="5">
    <source>
        <dbReference type="Proteomes" id="UP000262477"/>
    </source>
</evidence>
<keyword evidence="2 4" id="KW-0067">ATP-binding</keyword>
<dbReference type="OrthoDB" id="7053960at2"/>
<dbReference type="InterPro" id="IPR041664">
    <property type="entry name" value="AAA_16"/>
</dbReference>
<keyword evidence="1" id="KW-0547">Nucleotide-binding</keyword>
<name>A0A371Q1M3_STRIH</name>
<dbReference type="PANTHER" id="PTHR16305:SF35">
    <property type="entry name" value="TRANSCRIPTIONAL ACTIVATOR DOMAIN"/>
    <property type="match status" value="1"/>
</dbReference>
<dbReference type="SUPFAM" id="SSF52540">
    <property type="entry name" value="P-loop containing nucleoside triphosphate hydrolases"/>
    <property type="match status" value="1"/>
</dbReference>
<comment type="caution">
    <text evidence="4">The sequence shown here is derived from an EMBL/GenBank/DDBJ whole genome shotgun (WGS) entry which is preliminary data.</text>
</comment>
<evidence type="ECO:0000256" key="2">
    <source>
        <dbReference type="ARBA" id="ARBA00022840"/>
    </source>
</evidence>
<gene>
    <name evidence="4" type="ORF">DY245_20370</name>
</gene>
<dbReference type="Pfam" id="PF13191">
    <property type="entry name" value="AAA_16"/>
    <property type="match status" value="1"/>
</dbReference>
<evidence type="ECO:0000313" key="4">
    <source>
        <dbReference type="EMBL" id="REK88636.1"/>
    </source>
</evidence>
<feature type="domain" description="Orc1-like AAA ATPase" evidence="3">
    <location>
        <begin position="7"/>
        <end position="167"/>
    </location>
</feature>
<organism evidence="4 5">
    <name type="scientific">Streptomyces inhibens</name>
    <dbReference type="NCBI Taxonomy" id="2293571"/>
    <lineage>
        <taxon>Bacteria</taxon>
        <taxon>Bacillati</taxon>
        <taxon>Actinomycetota</taxon>
        <taxon>Actinomycetes</taxon>
        <taxon>Kitasatosporales</taxon>
        <taxon>Streptomycetaceae</taxon>
        <taxon>Streptomyces</taxon>
    </lineage>
</organism>
<dbReference type="Gene3D" id="3.40.50.300">
    <property type="entry name" value="P-loop containing nucleotide triphosphate hydrolases"/>
    <property type="match status" value="1"/>
</dbReference>